<accession>A0A9N9J095</accession>
<evidence type="ECO:0000313" key="1">
    <source>
        <dbReference type="EMBL" id="CAG8758877.1"/>
    </source>
</evidence>
<comment type="caution">
    <text evidence="1">The sequence shown here is derived from an EMBL/GenBank/DDBJ whole genome shotgun (WGS) entry which is preliminary data.</text>
</comment>
<gene>
    <name evidence="1" type="ORF">DERYTH_LOCUS17615</name>
</gene>
<organism evidence="1 2">
    <name type="scientific">Dentiscutata erythropus</name>
    <dbReference type="NCBI Taxonomy" id="1348616"/>
    <lineage>
        <taxon>Eukaryota</taxon>
        <taxon>Fungi</taxon>
        <taxon>Fungi incertae sedis</taxon>
        <taxon>Mucoromycota</taxon>
        <taxon>Glomeromycotina</taxon>
        <taxon>Glomeromycetes</taxon>
        <taxon>Diversisporales</taxon>
        <taxon>Gigasporaceae</taxon>
        <taxon>Dentiscutata</taxon>
    </lineage>
</organism>
<dbReference type="Proteomes" id="UP000789405">
    <property type="component" value="Unassembled WGS sequence"/>
</dbReference>
<reference evidence="1" key="1">
    <citation type="submission" date="2021-06" db="EMBL/GenBank/DDBJ databases">
        <authorList>
            <person name="Kallberg Y."/>
            <person name="Tangrot J."/>
            <person name="Rosling A."/>
        </authorList>
    </citation>
    <scope>NUCLEOTIDE SEQUENCE</scope>
    <source>
        <strain evidence="1">MA453B</strain>
    </source>
</reference>
<proteinExistence type="predicted"/>
<dbReference type="AlphaFoldDB" id="A0A9N9J095"/>
<feature type="non-terminal residue" evidence="1">
    <location>
        <position position="1"/>
    </location>
</feature>
<protein>
    <submittedName>
        <fullName evidence="1">22459_t:CDS:1</fullName>
    </submittedName>
</protein>
<sequence>SRAVWYGFQGDVKEVAIFAVNAIQGTIGDILLFRRITEPFKLLVICTMVQNASDMLVKEIFSWLNNEKVDKDDIDPRTKDKQISQLWKVEFFRDNNYRLRSFVSGPAQRMYCIGEDLHMWDFVNYFWNLEKIDFIDE</sequence>
<evidence type="ECO:0000313" key="2">
    <source>
        <dbReference type="Proteomes" id="UP000789405"/>
    </source>
</evidence>
<dbReference type="EMBL" id="CAJVPY010016808">
    <property type="protein sequence ID" value="CAG8758877.1"/>
    <property type="molecule type" value="Genomic_DNA"/>
</dbReference>
<keyword evidence="2" id="KW-1185">Reference proteome</keyword>
<name>A0A9N9J095_9GLOM</name>